<name>A0AAV6IXK1_9ERIC</name>
<reference evidence="2" key="1">
    <citation type="submission" date="2020-08" db="EMBL/GenBank/DDBJ databases">
        <title>Plant Genome Project.</title>
        <authorList>
            <person name="Zhang R.-G."/>
        </authorList>
    </citation>
    <scope>NUCLEOTIDE SEQUENCE</scope>
    <source>
        <strain evidence="2">WSP0</strain>
        <tissue evidence="2">Leaf</tissue>
    </source>
</reference>
<sequence length="192" mass="20958">MLQMKQDDKFSSSRLLSKEKNSKAESSFRVLYYGKSSGSVPFTWETKPGTPKHPLSHSSLPPLTPPPSYNSAPKAKPTQKGSKPNFLLTIFHRKSSKKNHVSPSYPSPSISSSSRSSSSFSSASAPMNSFVHRRGWLSRSRSTDRFGIDGHDHDEAAAGAGSPTSTSCLGGGHGFFRQFSSRRSKVNAKYPF</sequence>
<accession>A0AAV6IXK1</accession>
<gene>
    <name evidence="2" type="ORF">RHGRI_027697</name>
</gene>
<feature type="region of interest" description="Disordered" evidence="1">
    <location>
        <begin position="1"/>
        <end position="24"/>
    </location>
</feature>
<feature type="compositionally biased region" description="Low complexity" evidence="1">
    <location>
        <begin position="52"/>
        <end position="61"/>
    </location>
</feature>
<dbReference type="PANTHER" id="PTHR33257">
    <property type="entry name" value="OS05G0165500 PROTEIN"/>
    <property type="match status" value="1"/>
</dbReference>
<evidence type="ECO:0000256" key="1">
    <source>
        <dbReference type="SAM" id="MobiDB-lite"/>
    </source>
</evidence>
<dbReference type="Proteomes" id="UP000823749">
    <property type="component" value="Chromosome 9"/>
</dbReference>
<dbReference type="PANTHER" id="PTHR33257:SF4">
    <property type="entry name" value="EXPRESSED PROTEIN"/>
    <property type="match status" value="1"/>
</dbReference>
<protein>
    <submittedName>
        <fullName evidence="2">Uncharacterized protein</fullName>
    </submittedName>
</protein>
<feature type="compositionally biased region" description="Basic residues" evidence="1">
    <location>
        <begin position="91"/>
        <end position="100"/>
    </location>
</feature>
<evidence type="ECO:0000313" key="2">
    <source>
        <dbReference type="EMBL" id="KAG5533596.1"/>
    </source>
</evidence>
<feature type="region of interest" description="Disordered" evidence="1">
    <location>
        <begin position="43"/>
        <end position="171"/>
    </location>
</feature>
<evidence type="ECO:0000313" key="3">
    <source>
        <dbReference type="Proteomes" id="UP000823749"/>
    </source>
</evidence>
<keyword evidence="3" id="KW-1185">Reference proteome</keyword>
<proteinExistence type="predicted"/>
<comment type="caution">
    <text evidence="2">The sequence shown here is derived from an EMBL/GenBank/DDBJ whole genome shotgun (WGS) entry which is preliminary data.</text>
</comment>
<dbReference type="EMBL" id="JACTNZ010000009">
    <property type="protein sequence ID" value="KAG5533596.1"/>
    <property type="molecule type" value="Genomic_DNA"/>
</dbReference>
<dbReference type="AlphaFoldDB" id="A0AAV6IXK1"/>
<feature type="compositionally biased region" description="Low complexity" evidence="1">
    <location>
        <begin position="102"/>
        <end position="129"/>
    </location>
</feature>
<feature type="compositionally biased region" description="Basic and acidic residues" evidence="1">
    <location>
        <begin position="141"/>
        <end position="156"/>
    </location>
</feature>
<organism evidence="2 3">
    <name type="scientific">Rhododendron griersonianum</name>
    <dbReference type="NCBI Taxonomy" id="479676"/>
    <lineage>
        <taxon>Eukaryota</taxon>
        <taxon>Viridiplantae</taxon>
        <taxon>Streptophyta</taxon>
        <taxon>Embryophyta</taxon>
        <taxon>Tracheophyta</taxon>
        <taxon>Spermatophyta</taxon>
        <taxon>Magnoliopsida</taxon>
        <taxon>eudicotyledons</taxon>
        <taxon>Gunneridae</taxon>
        <taxon>Pentapetalae</taxon>
        <taxon>asterids</taxon>
        <taxon>Ericales</taxon>
        <taxon>Ericaceae</taxon>
        <taxon>Ericoideae</taxon>
        <taxon>Rhodoreae</taxon>
        <taxon>Rhododendron</taxon>
    </lineage>
</organism>
<feature type="compositionally biased region" description="Basic and acidic residues" evidence="1">
    <location>
        <begin position="1"/>
        <end position="23"/>
    </location>
</feature>